<reference evidence="2" key="1">
    <citation type="submission" date="2019-12" db="UniProtKB">
        <authorList>
            <consortium name="WormBaseParasite"/>
        </authorList>
    </citation>
    <scope>IDENTIFICATION</scope>
</reference>
<dbReference type="InterPro" id="IPR008551">
    <property type="entry name" value="TANGO2"/>
</dbReference>
<dbReference type="GO" id="GO:0009306">
    <property type="term" value="P:protein secretion"/>
    <property type="evidence" value="ECO:0007669"/>
    <property type="project" value="TreeGrafter"/>
</dbReference>
<organism evidence="1 2">
    <name type="scientific">Trichuris muris</name>
    <name type="common">Mouse whipworm</name>
    <dbReference type="NCBI Taxonomy" id="70415"/>
    <lineage>
        <taxon>Eukaryota</taxon>
        <taxon>Metazoa</taxon>
        <taxon>Ecdysozoa</taxon>
        <taxon>Nematoda</taxon>
        <taxon>Enoplea</taxon>
        <taxon>Dorylaimia</taxon>
        <taxon>Trichinellida</taxon>
        <taxon>Trichuridae</taxon>
        <taxon>Trichuris</taxon>
    </lineage>
</organism>
<evidence type="ECO:0000313" key="2">
    <source>
        <dbReference type="WBParaSite" id="TMUE_2000010262.1"/>
    </source>
</evidence>
<keyword evidence="1" id="KW-1185">Reference proteome</keyword>
<evidence type="ECO:0000313" key="1">
    <source>
        <dbReference type="Proteomes" id="UP000046395"/>
    </source>
</evidence>
<dbReference type="PANTHER" id="PTHR17985">
    <property type="entry name" value="SER/THR-RICH PROTEIN T10 IN DGCR REGION"/>
    <property type="match status" value="1"/>
</dbReference>
<dbReference type="GO" id="GO:0005794">
    <property type="term" value="C:Golgi apparatus"/>
    <property type="evidence" value="ECO:0007669"/>
    <property type="project" value="TreeGrafter"/>
</dbReference>
<protein>
    <submittedName>
        <fullName evidence="2">Transport and Golgi organization protein 2</fullName>
    </submittedName>
</protein>
<dbReference type="PANTHER" id="PTHR17985:SF8">
    <property type="entry name" value="TRANSPORT AND GOLGI ORGANIZATION PROTEIN 2 HOMOLOG"/>
    <property type="match status" value="1"/>
</dbReference>
<dbReference type="AlphaFoldDB" id="A0A5S6QTP6"/>
<accession>A0A5S6QTP6</accession>
<proteinExistence type="predicted"/>
<sequence>MCLTFLMVNPNAVGPQWQVVLINNRDEEFDRPTSQAEWRYSGHVLCSVDGKIPGEGTWLGINRYGNVGVLLNIMEERREAKFGRGQLVSNYLRASSDALSYVSGISIEASDPSNYAGFLLVLMERLTSSDSSNGWRILCYSNYSGKGVEHLPSGFHGFGNSIRDMSFRKVDAGTKMFQSIVARYPCSSTSNGAFMNELLNLLKCVDEHLPDPHLESLGTHYPPECRRQFSRCFVDLQPYENYGTRTHTLILIDGDDHVTYVEQNRNPSSGTWDERTFNFVLSNPQRSLAV</sequence>
<dbReference type="Proteomes" id="UP000046395">
    <property type="component" value="Unassembled WGS sequence"/>
</dbReference>
<name>A0A5S6QTP6_TRIMR</name>
<dbReference type="GO" id="GO:0007030">
    <property type="term" value="P:Golgi organization"/>
    <property type="evidence" value="ECO:0007669"/>
    <property type="project" value="TreeGrafter"/>
</dbReference>
<dbReference type="WBParaSite" id="TMUE_2000010262.1">
    <property type="protein sequence ID" value="TMUE_2000010262.1"/>
    <property type="gene ID" value="WBGene00300909"/>
</dbReference>
<dbReference type="Pfam" id="PF05742">
    <property type="entry name" value="TANGO2"/>
    <property type="match status" value="1"/>
</dbReference>
<dbReference type="STRING" id="70415.A0A5S6QTP6"/>